<dbReference type="RefSeq" id="WP_115151265.1">
    <property type="nucleotide sequence ID" value="NZ_UGPP01000001.1"/>
</dbReference>
<dbReference type="Proteomes" id="UP000255234">
    <property type="component" value="Unassembled WGS sequence"/>
</dbReference>
<dbReference type="AlphaFoldDB" id="A0A378NR00"/>
<proteinExistence type="predicted"/>
<dbReference type="Pfam" id="PF04074">
    <property type="entry name" value="DUF386"/>
    <property type="match status" value="1"/>
</dbReference>
<accession>A0A378NR00</accession>
<evidence type="ECO:0000313" key="2">
    <source>
        <dbReference type="Proteomes" id="UP000255234"/>
    </source>
</evidence>
<gene>
    <name evidence="1" type="primary">tabA</name>
    <name evidence="1" type="ORF">NCTC10571_00913</name>
</gene>
<dbReference type="InterPro" id="IPR004375">
    <property type="entry name" value="NanQ/TabA/YiaL"/>
</dbReference>
<dbReference type="PANTHER" id="PTHR34986:SF1">
    <property type="entry name" value="PROTEIN YIAL"/>
    <property type="match status" value="1"/>
</dbReference>
<dbReference type="GO" id="GO:0005829">
    <property type="term" value="C:cytosol"/>
    <property type="evidence" value="ECO:0007669"/>
    <property type="project" value="TreeGrafter"/>
</dbReference>
<dbReference type="EMBL" id="UGPP01000001">
    <property type="protein sequence ID" value="STY70771.1"/>
    <property type="molecule type" value="Genomic_DNA"/>
</dbReference>
<dbReference type="NCBIfam" id="TIGR00022">
    <property type="entry name" value="YhcH/YjgK/YiaL family protein"/>
    <property type="match status" value="1"/>
</dbReference>
<protein>
    <submittedName>
        <fullName evidence="1">Toxin-antitoxin biofilm protein TabA</fullName>
    </submittedName>
</protein>
<dbReference type="InterPro" id="IPR037012">
    <property type="entry name" value="NanQ/TabA/YiaL_sf"/>
</dbReference>
<dbReference type="Gene3D" id="2.60.120.370">
    <property type="entry name" value="YhcH/YjgK/YiaL"/>
    <property type="match status" value="1"/>
</dbReference>
<dbReference type="PANTHER" id="PTHR34986">
    <property type="entry name" value="EVOLVED BETA-GALACTOSIDASE SUBUNIT BETA"/>
    <property type="match status" value="1"/>
</dbReference>
<dbReference type="SUPFAM" id="SSF51197">
    <property type="entry name" value="Clavaminate synthase-like"/>
    <property type="match status" value="1"/>
</dbReference>
<evidence type="ECO:0000313" key="1">
    <source>
        <dbReference type="EMBL" id="STY70771.1"/>
    </source>
</evidence>
<name>A0A378NR00_9FIRM</name>
<organism evidence="1 2">
    <name type="scientific">Megamonas hypermegale</name>
    <dbReference type="NCBI Taxonomy" id="158847"/>
    <lineage>
        <taxon>Bacteria</taxon>
        <taxon>Bacillati</taxon>
        <taxon>Bacillota</taxon>
        <taxon>Negativicutes</taxon>
        <taxon>Selenomonadales</taxon>
        <taxon>Selenomonadaceae</taxon>
        <taxon>Megamonas</taxon>
    </lineage>
</organism>
<sequence>MIFGNLKYADKYDFLTEKIKVCFTYAKEHDLTTYEKGSYKINGDEFFVNIENYATVKREERFWEAHKKYIDVHMIIEGKESIDVSFFDDMQIKSFDENRDFVELTGEEKATVNLINKGDFLICYPEDAHRTAIICQQSQTIKKAIFKIKL</sequence>
<reference evidence="1 2" key="1">
    <citation type="submission" date="2018-06" db="EMBL/GenBank/DDBJ databases">
        <authorList>
            <consortium name="Pathogen Informatics"/>
            <person name="Doyle S."/>
        </authorList>
    </citation>
    <scope>NUCLEOTIDE SEQUENCE [LARGE SCALE GENOMIC DNA]</scope>
    <source>
        <strain evidence="1 2">NCTC10571</strain>
    </source>
</reference>